<feature type="compositionally biased region" description="Polar residues" evidence="4">
    <location>
        <begin position="1"/>
        <end position="10"/>
    </location>
</feature>
<comment type="caution">
    <text evidence="7">The sequence shown here is derived from an EMBL/GenBank/DDBJ whole genome shotgun (WGS) entry which is preliminary data.</text>
</comment>
<proteinExistence type="inferred from homology"/>
<feature type="region of interest" description="Disordered" evidence="4">
    <location>
        <begin position="1"/>
        <end position="92"/>
    </location>
</feature>
<keyword evidence="3" id="KW-0378">Hydrolase</keyword>
<evidence type="ECO:0000256" key="5">
    <source>
        <dbReference type="SAM" id="Phobius"/>
    </source>
</evidence>
<dbReference type="PANTHER" id="PTHR43343">
    <property type="entry name" value="PEPTIDASE S12"/>
    <property type="match status" value="1"/>
</dbReference>
<organism evidence="7 8">
    <name type="scientific">Nocardioides dubius</name>
    <dbReference type="NCBI Taxonomy" id="317019"/>
    <lineage>
        <taxon>Bacteria</taxon>
        <taxon>Bacillati</taxon>
        <taxon>Actinomycetota</taxon>
        <taxon>Actinomycetes</taxon>
        <taxon>Propionibacteriales</taxon>
        <taxon>Nocardioidaceae</taxon>
        <taxon>Nocardioides</taxon>
    </lineage>
</organism>
<dbReference type="EMBL" id="BAAALG010000011">
    <property type="protein sequence ID" value="GAA1105985.1"/>
    <property type="molecule type" value="Genomic_DNA"/>
</dbReference>
<evidence type="ECO:0000313" key="7">
    <source>
        <dbReference type="EMBL" id="GAA1105985.1"/>
    </source>
</evidence>
<dbReference type="InterPro" id="IPR036034">
    <property type="entry name" value="PDZ_sf"/>
</dbReference>
<protein>
    <submittedName>
        <fullName evidence="7">Trypsin-like peptidase domain-containing protein</fullName>
    </submittedName>
</protein>
<dbReference type="SUPFAM" id="SSF50494">
    <property type="entry name" value="Trypsin-like serine proteases"/>
    <property type="match status" value="1"/>
</dbReference>
<evidence type="ECO:0000313" key="8">
    <source>
        <dbReference type="Proteomes" id="UP001501581"/>
    </source>
</evidence>
<dbReference type="SMART" id="SM00228">
    <property type="entry name" value="PDZ"/>
    <property type="match status" value="1"/>
</dbReference>
<feature type="transmembrane region" description="Helical" evidence="5">
    <location>
        <begin position="112"/>
        <end position="133"/>
    </location>
</feature>
<dbReference type="Gene3D" id="2.30.42.10">
    <property type="match status" value="1"/>
</dbReference>
<dbReference type="InterPro" id="IPR001478">
    <property type="entry name" value="PDZ"/>
</dbReference>
<dbReference type="SUPFAM" id="SSF50156">
    <property type="entry name" value="PDZ domain-like"/>
    <property type="match status" value="1"/>
</dbReference>
<dbReference type="Pfam" id="PF13365">
    <property type="entry name" value="Trypsin_2"/>
    <property type="match status" value="1"/>
</dbReference>
<evidence type="ECO:0000256" key="2">
    <source>
        <dbReference type="ARBA" id="ARBA00022670"/>
    </source>
</evidence>
<sequence length="470" mass="46203">MTDQTPQDPTQKLPLDAGSFGPGPGQSPWPPPATDAAQAGARPAPQPGYPAAGQPEQYGAQQGHSPAPGAPLGGPGHPGGAQAPGSAGYSAQQPGIPAALVKPQRRSRAGAVGLLVGALLLGGGAGVAGAAAWTAGNDSTSSGSVQHSSVVDTGVTKATDGSVQSVADKVLPSVVQIEVTGQQGSGSGSGIILSSDGQILTNDHVVELAGQGGTVTVAFSDGTRARATVVGTDPLTDLAVIKAENVSGLTPANLGKSSNIAVGQDVVAIGSPYGLDATVTSGIVSALNRPVEVAQDQQGNATAYAAIQTDAAINPGNSGGPLVDMNGNVIGINASIQTSSSGGYDQTSQGGSIGLGFAIPIDAALPIVEQIQNGETPTHARLGITVADVRTDDTGATGAQIQEATSGNAAEAAGLKAGDVITKIDDHQVTGSEALIATVRGYRPGDKVEITYIRNGNAKTTTLTLGSDAP</sequence>
<keyword evidence="5" id="KW-0472">Membrane</keyword>
<feature type="domain" description="PDZ" evidence="6">
    <location>
        <begin position="367"/>
        <end position="431"/>
    </location>
</feature>
<dbReference type="InterPro" id="IPR043504">
    <property type="entry name" value="Peptidase_S1_PA_chymotrypsin"/>
</dbReference>
<evidence type="ECO:0000259" key="6">
    <source>
        <dbReference type="PROSITE" id="PS50106"/>
    </source>
</evidence>
<keyword evidence="2" id="KW-0645">Protease</keyword>
<evidence type="ECO:0000256" key="4">
    <source>
        <dbReference type="SAM" id="MobiDB-lite"/>
    </source>
</evidence>
<gene>
    <name evidence="7" type="ORF">GCM10009668_26940</name>
</gene>
<dbReference type="InterPro" id="IPR001940">
    <property type="entry name" value="Peptidase_S1C"/>
</dbReference>
<dbReference type="Gene3D" id="2.40.10.10">
    <property type="entry name" value="Trypsin-like serine proteases"/>
    <property type="match status" value="2"/>
</dbReference>
<keyword evidence="5" id="KW-1133">Transmembrane helix</keyword>
<dbReference type="PRINTS" id="PR00834">
    <property type="entry name" value="PROTEASES2C"/>
</dbReference>
<reference evidence="8" key="1">
    <citation type="journal article" date="2019" name="Int. J. Syst. Evol. Microbiol.">
        <title>The Global Catalogue of Microorganisms (GCM) 10K type strain sequencing project: providing services to taxonomists for standard genome sequencing and annotation.</title>
        <authorList>
            <consortium name="The Broad Institute Genomics Platform"/>
            <consortium name="The Broad Institute Genome Sequencing Center for Infectious Disease"/>
            <person name="Wu L."/>
            <person name="Ma J."/>
        </authorList>
    </citation>
    <scope>NUCLEOTIDE SEQUENCE [LARGE SCALE GENOMIC DNA]</scope>
    <source>
        <strain evidence="8">JCM 13008</strain>
    </source>
</reference>
<feature type="compositionally biased region" description="Low complexity" evidence="4">
    <location>
        <begin position="80"/>
        <end position="92"/>
    </location>
</feature>
<dbReference type="PANTHER" id="PTHR43343:SF3">
    <property type="entry name" value="PROTEASE DO-LIKE 8, CHLOROPLASTIC"/>
    <property type="match status" value="1"/>
</dbReference>
<dbReference type="RefSeq" id="WP_343995274.1">
    <property type="nucleotide sequence ID" value="NZ_BAAALG010000011.1"/>
</dbReference>
<evidence type="ECO:0000256" key="3">
    <source>
        <dbReference type="ARBA" id="ARBA00022801"/>
    </source>
</evidence>
<name>A0ABP4EHN2_9ACTN</name>
<keyword evidence="8" id="KW-1185">Reference proteome</keyword>
<comment type="similarity">
    <text evidence="1">Belongs to the peptidase S1C family.</text>
</comment>
<feature type="compositionally biased region" description="Low complexity" evidence="4">
    <location>
        <begin position="34"/>
        <end position="55"/>
    </location>
</feature>
<dbReference type="InterPro" id="IPR009003">
    <property type="entry name" value="Peptidase_S1_PA"/>
</dbReference>
<dbReference type="InterPro" id="IPR051201">
    <property type="entry name" value="Chloro_Bact_Ser_Proteases"/>
</dbReference>
<accession>A0ABP4EHN2</accession>
<evidence type="ECO:0000256" key="1">
    <source>
        <dbReference type="ARBA" id="ARBA00010541"/>
    </source>
</evidence>
<keyword evidence="5" id="KW-0812">Transmembrane</keyword>
<dbReference type="Proteomes" id="UP001501581">
    <property type="component" value="Unassembled WGS sequence"/>
</dbReference>
<dbReference type="PROSITE" id="PS50106">
    <property type="entry name" value="PDZ"/>
    <property type="match status" value="1"/>
</dbReference>
<dbReference type="Pfam" id="PF13180">
    <property type="entry name" value="PDZ_2"/>
    <property type="match status" value="1"/>
</dbReference>